<keyword evidence="9" id="KW-1185">Reference proteome</keyword>
<feature type="transmembrane region" description="Helical" evidence="6">
    <location>
        <begin position="221"/>
        <end position="241"/>
    </location>
</feature>
<keyword evidence="4 6" id="KW-1133">Transmembrane helix</keyword>
<proteinExistence type="predicted"/>
<feature type="transmembrane region" description="Helical" evidence="6">
    <location>
        <begin position="75"/>
        <end position="96"/>
    </location>
</feature>
<dbReference type="EMBL" id="CABWIB010000001">
    <property type="protein sequence ID" value="VWL85868.1"/>
    <property type="molecule type" value="Genomic_DNA"/>
</dbReference>
<dbReference type="InterPro" id="IPR000620">
    <property type="entry name" value="EamA_dom"/>
</dbReference>
<evidence type="ECO:0000259" key="7">
    <source>
        <dbReference type="Pfam" id="PF00892"/>
    </source>
</evidence>
<dbReference type="Pfam" id="PF00892">
    <property type="entry name" value="EamA"/>
    <property type="match status" value="2"/>
</dbReference>
<evidence type="ECO:0000313" key="9">
    <source>
        <dbReference type="Proteomes" id="UP000419017"/>
    </source>
</evidence>
<feature type="domain" description="EamA" evidence="7">
    <location>
        <begin position="8"/>
        <end position="148"/>
    </location>
</feature>
<evidence type="ECO:0000256" key="3">
    <source>
        <dbReference type="ARBA" id="ARBA00022692"/>
    </source>
</evidence>
<feature type="transmembrane region" description="Helical" evidence="6">
    <location>
        <begin position="102"/>
        <end position="123"/>
    </location>
</feature>
<evidence type="ECO:0000256" key="1">
    <source>
        <dbReference type="ARBA" id="ARBA00004651"/>
    </source>
</evidence>
<dbReference type="PANTHER" id="PTHR32322">
    <property type="entry name" value="INNER MEMBRANE TRANSPORTER"/>
    <property type="match status" value="1"/>
</dbReference>
<organism evidence="8 9">
    <name type="scientific">Oceanivirga miroungae</name>
    <dbReference type="NCBI Taxonomy" id="1130046"/>
    <lineage>
        <taxon>Bacteria</taxon>
        <taxon>Fusobacteriati</taxon>
        <taxon>Fusobacteriota</taxon>
        <taxon>Fusobacteriia</taxon>
        <taxon>Fusobacteriales</taxon>
        <taxon>Leptotrichiaceae</taxon>
        <taxon>Oceanivirga</taxon>
    </lineage>
</organism>
<feature type="domain" description="EamA" evidence="7">
    <location>
        <begin position="161"/>
        <end position="294"/>
    </location>
</feature>
<evidence type="ECO:0000256" key="2">
    <source>
        <dbReference type="ARBA" id="ARBA00022475"/>
    </source>
</evidence>
<dbReference type="AlphaFoldDB" id="A0A6I8M7J7"/>
<feature type="transmembrane region" description="Helical" evidence="6">
    <location>
        <begin position="43"/>
        <end position="63"/>
    </location>
</feature>
<dbReference type="Gene3D" id="1.10.3730.20">
    <property type="match status" value="1"/>
</dbReference>
<accession>A0A6I8M7J7</accession>
<protein>
    <submittedName>
        <fullName evidence="8">Putative inner membrane transporter YicL</fullName>
    </submittedName>
</protein>
<feature type="transmembrane region" description="Helical" evidence="6">
    <location>
        <begin position="253"/>
        <end position="271"/>
    </location>
</feature>
<gene>
    <name evidence="8" type="ORF">OMES3154_01153</name>
</gene>
<dbReference type="RefSeq" id="WP_156683830.1">
    <property type="nucleotide sequence ID" value="NZ_CABWIB010000001.1"/>
</dbReference>
<evidence type="ECO:0000256" key="5">
    <source>
        <dbReference type="ARBA" id="ARBA00023136"/>
    </source>
</evidence>
<feature type="transmembrane region" description="Helical" evidence="6">
    <location>
        <begin position="5"/>
        <end position="23"/>
    </location>
</feature>
<evidence type="ECO:0000256" key="6">
    <source>
        <dbReference type="SAM" id="Phobius"/>
    </source>
</evidence>
<sequence length="298" mass="33211">MSKNLFLKGIILCVISAIFWAVGGNFTQYIFIHSNFNFISLTSIRMLVSGLALTIIAILSNGLSPLKEMMKNKKIIVSLLIYAIFAQVGLQVPFFATIKYSSAAFATLIGTFAPVVVIFYYAITNRKLPRKLEMFLILVMLLGIFFVITSGNIRAIVVDIRAVIWGFISCFAYSFYLIYAKVFEKYPSSFIVGITMILGGLFLTPFTDFNMIAENILKKDILVFFILLIIIGTIIPFNSFLEATKHIGAKIASILSVLEPISSLFITIFIFNEKFTIIQLIGAILVIIAVIILSSIED</sequence>
<dbReference type="InterPro" id="IPR037185">
    <property type="entry name" value="EmrE-like"/>
</dbReference>
<keyword evidence="3 6" id="KW-0812">Transmembrane</keyword>
<keyword evidence="5 6" id="KW-0472">Membrane</keyword>
<feature type="transmembrane region" description="Helical" evidence="6">
    <location>
        <begin position="277"/>
        <end position="296"/>
    </location>
</feature>
<reference evidence="8 9" key="1">
    <citation type="submission" date="2019-10" db="EMBL/GenBank/DDBJ databases">
        <authorList>
            <person name="Blom J."/>
        </authorList>
    </citation>
    <scope>NUCLEOTIDE SEQUENCE [LARGE SCALE GENOMIC DNA]</scope>
    <source>
        <strain evidence="8 9">ES3154-GLU</strain>
    </source>
</reference>
<feature type="transmembrane region" description="Helical" evidence="6">
    <location>
        <begin position="186"/>
        <end position="206"/>
    </location>
</feature>
<dbReference type="Proteomes" id="UP000419017">
    <property type="component" value="Unassembled WGS sequence"/>
</dbReference>
<dbReference type="GO" id="GO:0005886">
    <property type="term" value="C:plasma membrane"/>
    <property type="evidence" value="ECO:0007669"/>
    <property type="project" value="UniProtKB-SubCell"/>
</dbReference>
<comment type="subcellular location">
    <subcellularLocation>
        <location evidence="1">Cell membrane</location>
        <topology evidence="1">Multi-pass membrane protein</topology>
    </subcellularLocation>
</comment>
<feature type="transmembrane region" description="Helical" evidence="6">
    <location>
        <begin position="162"/>
        <end position="179"/>
    </location>
</feature>
<feature type="transmembrane region" description="Helical" evidence="6">
    <location>
        <begin position="135"/>
        <end position="156"/>
    </location>
</feature>
<keyword evidence="2" id="KW-1003">Cell membrane</keyword>
<evidence type="ECO:0000256" key="4">
    <source>
        <dbReference type="ARBA" id="ARBA00022989"/>
    </source>
</evidence>
<dbReference type="PANTHER" id="PTHR32322:SF18">
    <property type="entry name" value="S-ADENOSYLMETHIONINE_S-ADENOSYLHOMOCYSTEINE TRANSPORTER"/>
    <property type="match status" value="1"/>
</dbReference>
<evidence type="ECO:0000313" key="8">
    <source>
        <dbReference type="EMBL" id="VWL85868.1"/>
    </source>
</evidence>
<dbReference type="InterPro" id="IPR050638">
    <property type="entry name" value="AA-Vitamin_Transporters"/>
</dbReference>
<name>A0A6I8M7J7_9FUSO</name>
<dbReference type="SUPFAM" id="SSF103481">
    <property type="entry name" value="Multidrug resistance efflux transporter EmrE"/>
    <property type="match status" value="1"/>
</dbReference>